<proteinExistence type="predicted"/>
<dbReference type="Gene3D" id="3.40.50.150">
    <property type="entry name" value="Vaccinia Virus protein VP39"/>
    <property type="match status" value="1"/>
</dbReference>
<dbReference type="Pfam" id="PF08241">
    <property type="entry name" value="Methyltransf_11"/>
    <property type="match status" value="1"/>
</dbReference>
<comment type="caution">
    <text evidence="3">The sequence shown here is derived from an EMBL/GenBank/DDBJ whole genome shotgun (WGS) entry which is preliminary data.</text>
</comment>
<feature type="transmembrane region" description="Helical" evidence="1">
    <location>
        <begin position="45"/>
        <end position="68"/>
    </location>
</feature>
<dbReference type="GO" id="GO:0032259">
    <property type="term" value="P:methylation"/>
    <property type="evidence" value="ECO:0007669"/>
    <property type="project" value="UniProtKB-KW"/>
</dbReference>
<keyword evidence="3" id="KW-0489">Methyltransferase</keyword>
<reference evidence="4" key="1">
    <citation type="journal article" date="2019" name="Int. J. Syst. Evol. Microbiol.">
        <title>The Global Catalogue of Microorganisms (GCM) 10K type strain sequencing project: providing services to taxonomists for standard genome sequencing and annotation.</title>
        <authorList>
            <consortium name="The Broad Institute Genomics Platform"/>
            <consortium name="The Broad Institute Genome Sequencing Center for Infectious Disease"/>
            <person name="Wu L."/>
            <person name="Ma J."/>
        </authorList>
    </citation>
    <scope>NUCLEOTIDE SEQUENCE [LARGE SCALE GENOMIC DNA]</scope>
    <source>
        <strain evidence="4">KCTC 42808</strain>
    </source>
</reference>
<dbReference type="InterPro" id="IPR013216">
    <property type="entry name" value="Methyltransf_11"/>
</dbReference>
<dbReference type="GO" id="GO:0008168">
    <property type="term" value="F:methyltransferase activity"/>
    <property type="evidence" value="ECO:0007669"/>
    <property type="project" value="UniProtKB-KW"/>
</dbReference>
<evidence type="ECO:0000313" key="3">
    <source>
        <dbReference type="EMBL" id="MFD2543527.1"/>
    </source>
</evidence>
<name>A0ABW5K3W5_9FLAO</name>
<organism evidence="3 4">
    <name type="scientific">Lacinutrix gracilariae</name>
    <dbReference type="NCBI Taxonomy" id="1747198"/>
    <lineage>
        <taxon>Bacteria</taxon>
        <taxon>Pseudomonadati</taxon>
        <taxon>Bacteroidota</taxon>
        <taxon>Flavobacteriia</taxon>
        <taxon>Flavobacteriales</taxon>
        <taxon>Flavobacteriaceae</taxon>
        <taxon>Lacinutrix</taxon>
    </lineage>
</organism>
<dbReference type="EC" id="2.1.1.-" evidence="3"/>
<evidence type="ECO:0000313" key="4">
    <source>
        <dbReference type="Proteomes" id="UP001597467"/>
    </source>
</evidence>
<sequence length="252" mass="29576">MEIKRRKFKGVLNILSFNRHFYFYGAIVLMLIVMSYLWFSWSTTLFWIIITAFIYGLLMPLIVSAYVYDFSGYYDFNWLNKMNLKDTGTKEILNINAGFDETSFILKYNFPKSNLKVFDFYNSEKHTEPAIIRARKVSLVYPNTQQIKSNAIPLSNKSVDLIFLLSAAHEIRSQEEKIQFLKECRRVCKPDGSVIMVEHLRDFSNFLAFSIGFTHFFSKNTWKKAFSDAGFTTCTEKKFTPFMSIFTFFSKP</sequence>
<keyword evidence="1" id="KW-0812">Transmembrane</keyword>
<gene>
    <name evidence="3" type="ORF">ACFSSB_14440</name>
</gene>
<feature type="transmembrane region" description="Helical" evidence="1">
    <location>
        <begin position="21"/>
        <end position="39"/>
    </location>
</feature>
<dbReference type="InterPro" id="IPR029063">
    <property type="entry name" value="SAM-dependent_MTases_sf"/>
</dbReference>
<keyword evidence="4" id="KW-1185">Reference proteome</keyword>
<evidence type="ECO:0000259" key="2">
    <source>
        <dbReference type="Pfam" id="PF08241"/>
    </source>
</evidence>
<keyword evidence="1" id="KW-1133">Transmembrane helix</keyword>
<feature type="domain" description="Methyltransferase type 11" evidence="2">
    <location>
        <begin position="139"/>
        <end position="195"/>
    </location>
</feature>
<keyword evidence="1" id="KW-0472">Membrane</keyword>
<evidence type="ECO:0000256" key="1">
    <source>
        <dbReference type="SAM" id="Phobius"/>
    </source>
</evidence>
<protein>
    <submittedName>
        <fullName evidence="3">Class I SAM-dependent methyltransferase</fullName>
        <ecNumber evidence="3">2.1.1.-</ecNumber>
    </submittedName>
</protein>
<accession>A0ABW5K3W5</accession>
<dbReference type="RefSeq" id="WP_379905492.1">
    <property type="nucleotide sequence ID" value="NZ_JBHULM010000011.1"/>
</dbReference>
<dbReference type="Proteomes" id="UP001597467">
    <property type="component" value="Unassembled WGS sequence"/>
</dbReference>
<dbReference type="EMBL" id="JBHULM010000011">
    <property type="protein sequence ID" value="MFD2543527.1"/>
    <property type="molecule type" value="Genomic_DNA"/>
</dbReference>
<keyword evidence="3" id="KW-0808">Transferase</keyword>
<dbReference type="SUPFAM" id="SSF53335">
    <property type="entry name" value="S-adenosyl-L-methionine-dependent methyltransferases"/>
    <property type="match status" value="1"/>
</dbReference>